<evidence type="ECO:0000313" key="5">
    <source>
        <dbReference type="Proteomes" id="UP000029714"/>
    </source>
</evidence>
<accession>A0A347VVN3</accession>
<keyword evidence="1" id="KW-0175">Coiled coil</keyword>
<dbReference type="PROSITE" id="PS51257">
    <property type="entry name" value="PROKAR_LIPOPROTEIN"/>
    <property type="match status" value="1"/>
</dbReference>
<evidence type="ECO:0000313" key="4">
    <source>
        <dbReference type="EMBL" id="TLD94984.1"/>
    </source>
</evidence>
<feature type="compositionally biased region" description="Polar residues" evidence="2">
    <location>
        <begin position="234"/>
        <end position="251"/>
    </location>
</feature>
<feature type="coiled-coil region" evidence="1">
    <location>
        <begin position="343"/>
        <end position="370"/>
    </location>
</feature>
<name>A0A347VVN3_9HELI</name>
<dbReference type="AlphaFoldDB" id="A0A347VVN3"/>
<feature type="compositionally biased region" description="Polar residues" evidence="2">
    <location>
        <begin position="23"/>
        <end position="34"/>
    </location>
</feature>
<evidence type="ECO:0000313" key="6">
    <source>
        <dbReference type="Proteomes" id="UP000477070"/>
    </source>
</evidence>
<dbReference type="InterPro" id="IPR005046">
    <property type="entry name" value="DUF285"/>
</dbReference>
<evidence type="ECO:0000256" key="1">
    <source>
        <dbReference type="SAM" id="Coils"/>
    </source>
</evidence>
<gene>
    <name evidence="3" type="ORF">DCO61_04680</name>
    <name evidence="4" type="ORF">LS64_003430</name>
</gene>
<reference evidence="4 5" key="1">
    <citation type="journal article" date="2014" name="Genome Announc.">
        <title>Draft genome sequences of eight enterohepatic helicobacter species isolated from both laboratory and wild rodents.</title>
        <authorList>
            <person name="Sheh A."/>
            <person name="Shen Z."/>
            <person name="Fox J.G."/>
        </authorList>
    </citation>
    <scope>NUCLEOTIDE SEQUENCE [LARGE SCALE GENOMIC DNA]</scope>
    <source>
        <strain evidence="4 5">MIT 97-6194</strain>
    </source>
</reference>
<dbReference type="NCBIfam" id="TIGR02167">
    <property type="entry name" value="Liste_lipo_26"/>
    <property type="match status" value="3"/>
</dbReference>
<dbReference type="Pfam" id="PF03382">
    <property type="entry name" value="DUF285"/>
    <property type="match status" value="3"/>
</dbReference>
<reference evidence="3 6" key="4">
    <citation type="submission" date="2019-12" db="EMBL/GenBank/DDBJ databases">
        <title>Multi-Generational Helicobacter saguini Isolates.</title>
        <authorList>
            <person name="Mannion A."/>
            <person name="Shen Z."/>
            <person name="Fox J.G."/>
        </authorList>
    </citation>
    <scope>NUCLEOTIDE SEQUENCE [LARGE SCALE GENOMIC DNA]</scope>
    <source>
        <strain evidence="3">16-048</strain>
        <strain evidence="6">16-048 (F4)</strain>
    </source>
</reference>
<dbReference type="InterPro" id="IPR011889">
    <property type="entry name" value="Liste_lipo_26"/>
</dbReference>
<protein>
    <submittedName>
        <fullName evidence="4">BspA family leucine-rich repeat surface protein</fullName>
    </submittedName>
</protein>
<reference evidence="4 5" key="2">
    <citation type="journal article" date="2016" name="Infect. Immun.">
        <title>Helicobacter saguini, a Novel Helicobacter Isolated from Cotton-Top Tamarins with Ulcerative Colitis, Has Proinflammatory Properties and Induces Typhlocolitis and Dysplasia in Gnotobiotic IL-10-/- Mice.</title>
        <authorList>
            <person name="Shen Z."/>
            <person name="Mannion A."/>
            <person name="Whary M.T."/>
            <person name="Muthupalani S."/>
            <person name="Sheh A."/>
            <person name="Feng Y."/>
            <person name="Gong G."/>
            <person name="Vandamme P."/>
            <person name="Holcombe H.R."/>
            <person name="Paster B.J."/>
            <person name="Fox J.G."/>
        </authorList>
    </citation>
    <scope>NUCLEOTIDE SEQUENCE [LARGE SCALE GENOMIC DNA]</scope>
    <source>
        <strain evidence="4 5">MIT 97-6194</strain>
    </source>
</reference>
<evidence type="ECO:0000313" key="3">
    <source>
        <dbReference type="EMBL" id="MWV69323.1"/>
    </source>
</evidence>
<dbReference type="RefSeq" id="WP_052062409.1">
    <property type="nucleotide sequence ID" value="NZ_JRMP02000004.1"/>
</dbReference>
<comment type="caution">
    <text evidence="4">The sequence shown here is derived from an EMBL/GenBank/DDBJ whole genome shotgun (WGS) entry which is preliminary data.</text>
</comment>
<reference evidence="4" key="3">
    <citation type="submission" date="2018-04" db="EMBL/GenBank/DDBJ databases">
        <authorList>
            <person name="Sheh A."/>
            <person name="Shen Z."/>
            <person name="Mannion A.J."/>
            <person name="Fox J.G."/>
        </authorList>
    </citation>
    <scope>NUCLEOTIDE SEQUENCE</scope>
    <source>
        <strain evidence="4">MIT 97-6194</strain>
    </source>
</reference>
<dbReference type="EMBL" id="QBIU01000001">
    <property type="protein sequence ID" value="MWV69323.1"/>
    <property type="molecule type" value="Genomic_DNA"/>
</dbReference>
<organism evidence="4 5">
    <name type="scientific">Helicobacter saguini</name>
    <dbReference type="NCBI Taxonomy" id="1548018"/>
    <lineage>
        <taxon>Bacteria</taxon>
        <taxon>Pseudomonadati</taxon>
        <taxon>Campylobacterota</taxon>
        <taxon>Epsilonproteobacteria</taxon>
        <taxon>Campylobacterales</taxon>
        <taxon>Helicobacteraceae</taxon>
        <taxon>Helicobacter</taxon>
    </lineage>
</organism>
<evidence type="ECO:0000256" key="2">
    <source>
        <dbReference type="SAM" id="MobiDB-lite"/>
    </source>
</evidence>
<dbReference type="Proteomes" id="UP000029714">
    <property type="component" value="Unassembled WGS sequence"/>
</dbReference>
<keyword evidence="5" id="KW-1185">Reference proteome</keyword>
<sequence length="759" mass="88025">MKRVLVLCVAMFVACGDKDSKDVSPTQNTQSQNIESKHIESKKPRVIYVKPQGEYKYFPKSRNDLVYLLNKTHKVNGKKVFSIRLNEIDVSGVVDMSYLFADPSKCDERVTKDYKIDSIESNKADSIESNNNLSPAHRPTIETPNIESNNNLNIAHHPFKETDSIESKMQDSRFHNTQNSHSQILHKSIPTQPPIFKINAKPASANFDNDLLRTAYDFNKADSIKLANIESKDLSPTPTNKQTPTIDSKNLSPKIESNSKKCSYTASRRIKSETNILDSINNIESQINYYKERIADSKECRADKEKFIQKMQEIIDKTDGRGNCKYCNYYKTARSDLNHKAINELCNENLQTIESKITALQKQIEKIEKTLQKELYLLAAWDVSNVQDMSFMFLGQGINHISLNQWDTKSVRYMRGIFMWSNLRGERDDNNLATWDTGQVVDMSRAFSLSEFNGKISHFDTKNVRDMSDMFYINHSFNQPLNSWNVERVENMNSMFAFAHSFNQPLNSWNVANVKDMSEMFAYTHKFNQPLDKWNVANVKNMYSMFKDARKFNQPLNSWNVSKVKNMRYMFANASKFNQPLDKWNVSNVKNMNSMFYKASSFNQNIQSWDVSHVIDMGEMFAYASSFNQPLGAWNVANVRYMYDMFSMAEAFNQPLNAWNVSNVEYMGGMFSFATSFNQPLDKWNVSNVKDMMYMFSRASSFNQPLESWSVSRVQDMFRMFANAKSFNQNLESWDVSNVKNMEMMFENTAMQTLPKWYK</sequence>
<dbReference type="EMBL" id="JRMP02000004">
    <property type="protein sequence ID" value="TLD94984.1"/>
    <property type="molecule type" value="Genomic_DNA"/>
</dbReference>
<dbReference type="OrthoDB" id="5354002at2"/>
<feature type="region of interest" description="Disordered" evidence="2">
    <location>
        <begin position="233"/>
        <end position="258"/>
    </location>
</feature>
<proteinExistence type="predicted"/>
<feature type="region of interest" description="Disordered" evidence="2">
    <location>
        <begin position="19"/>
        <end position="38"/>
    </location>
</feature>
<dbReference type="Proteomes" id="UP000477070">
    <property type="component" value="Unassembled WGS sequence"/>
</dbReference>